<feature type="signal peptide" evidence="6">
    <location>
        <begin position="1"/>
        <end position="33"/>
    </location>
</feature>
<evidence type="ECO:0000256" key="2">
    <source>
        <dbReference type="ARBA" id="ARBA00005695"/>
    </source>
</evidence>
<name>A0A1G6HGC9_9MICO</name>
<dbReference type="InterPro" id="IPR039424">
    <property type="entry name" value="SBP_5"/>
</dbReference>
<dbReference type="Gene3D" id="3.10.105.10">
    <property type="entry name" value="Dipeptide-binding Protein, Domain 3"/>
    <property type="match status" value="1"/>
</dbReference>
<dbReference type="GO" id="GO:0015833">
    <property type="term" value="P:peptide transport"/>
    <property type="evidence" value="ECO:0007669"/>
    <property type="project" value="TreeGrafter"/>
</dbReference>
<dbReference type="Gene3D" id="3.40.190.10">
    <property type="entry name" value="Periplasmic binding protein-like II"/>
    <property type="match status" value="1"/>
</dbReference>
<comment type="subcellular location">
    <subcellularLocation>
        <location evidence="1">Cell envelope</location>
    </subcellularLocation>
</comment>
<dbReference type="PROSITE" id="PS51257">
    <property type="entry name" value="PROKAR_LIPOPROTEIN"/>
    <property type="match status" value="1"/>
</dbReference>
<evidence type="ECO:0000256" key="1">
    <source>
        <dbReference type="ARBA" id="ARBA00004196"/>
    </source>
</evidence>
<gene>
    <name evidence="8" type="ORF">SAMN05216410_0984</name>
</gene>
<keyword evidence="9" id="KW-1185">Reference proteome</keyword>
<feature type="domain" description="Solute-binding protein family 5" evidence="7">
    <location>
        <begin position="101"/>
        <end position="456"/>
    </location>
</feature>
<protein>
    <submittedName>
        <fullName evidence="8">Peptide/nickel transport system substrate-binding protein</fullName>
    </submittedName>
</protein>
<evidence type="ECO:0000256" key="5">
    <source>
        <dbReference type="SAM" id="MobiDB-lite"/>
    </source>
</evidence>
<dbReference type="AlphaFoldDB" id="A0A1G6HGC9"/>
<feature type="chain" id="PRO_5038858037" evidence="6">
    <location>
        <begin position="34"/>
        <end position="554"/>
    </location>
</feature>
<comment type="similarity">
    <text evidence="2">Belongs to the bacterial solute-binding protein 5 family.</text>
</comment>
<dbReference type="STRING" id="1814289.SAMN05216410_0984"/>
<evidence type="ECO:0000256" key="6">
    <source>
        <dbReference type="SAM" id="SignalP"/>
    </source>
</evidence>
<dbReference type="GO" id="GO:1904680">
    <property type="term" value="F:peptide transmembrane transporter activity"/>
    <property type="evidence" value="ECO:0007669"/>
    <property type="project" value="TreeGrafter"/>
</dbReference>
<reference evidence="8 9" key="1">
    <citation type="submission" date="2016-09" db="EMBL/GenBank/DDBJ databases">
        <authorList>
            <person name="Capua I."/>
            <person name="De Benedictis P."/>
            <person name="Joannis T."/>
            <person name="Lombin L.H."/>
            <person name="Cattoli G."/>
        </authorList>
    </citation>
    <scope>NUCLEOTIDE SEQUENCE [LARGE SCALE GENOMIC DNA]</scope>
    <source>
        <strain evidence="8 9">ISLP-3</strain>
    </source>
</reference>
<dbReference type="GO" id="GO:0043190">
    <property type="term" value="C:ATP-binding cassette (ABC) transporter complex"/>
    <property type="evidence" value="ECO:0007669"/>
    <property type="project" value="InterPro"/>
</dbReference>
<keyword evidence="4 6" id="KW-0732">Signal</keyword>
<dbReference type="PANTHER" id="PTHR30290">
    <property type="entry name" value="PERIPLASMIC BINDING COMPONENT OF ABC TRANSPORTER"/>
    <property type="match status" value="1"/>
</dbReference>
<dbReference type="InterPro" id="IPR000914">
    <property type="entry name" value="SBP_5_dom"/>
</dbReference>
<dbReference type="OrthoDB" id="5240629at2"/>
<keyword evidence="3" id="KW-0813">Transport</keyword>
<dbReference type="GO" id="GO:0030313">
    <property type="term" value="C:cell envelope"/>
    <property type="evidence" value="ECO:0007669"/>
    <property type="project" value="UniProtKB-SubCell"/>
</dbReference>
<dbReference type="InterPro" id="IPR030678">
    <property type="entry name" value="Peptide/Ni-bd"/>
</dbReference>
<dbReference type="PIRSF" id="PIRSF002741">
    <property type="entry name" value="MppA"/>
    <property type="match status" value="1"/>
</dbReference>
<dbReference type="SUPFAM" id="SSF53850">
    <property type="entry name" value="Periplasmic binding protein-like II"/>
    <property type="match status" value="1"/>
</dbReference>
<dbReference type="RefSeq" id="WP_093181188.1">
    <property type="nucleotide sequence ID" value="NZ_FMYH01000001.1"/>
</dbReference>
<organism evidence="8 9">
    <name type="scientific">Sanguibacter gelidistatuariae</name>
    <dbReference type="NCBI Taxonomy" id="1814289"/>
    <lineage>
        <taxon>Bacteria</taxon>
        <taxon>Bacillati</taxon>
        <taxon>Actinomycetota</taxon>
        <taxon>Actinomycetes</taxon>
        <taxon>Micrococcales</taxon>
        <taxon>Sanguibacteraceae</taxon>
        <taxon>Sanguibacter</taxon>
    </lineage>
</organism>
<evidence type="ECO:0000259" key="7">
    <source>
        <dbReference type="Pfam" id="PF00496"/>
    </source>
</evidence>
<evidence type="ECO:0000256" key="3">
    <source>
        <dbReference type="ARBA" id="ARBA00022448"/>
    </source>
</evidence>
<dbReference type="Pfam" id="PF00496">
    <property type="entry name" value="SBP_bac_5"/>
    <property type="match status" value="1"/>
</dbReference>
<sequence length="554" mass="58621">MSLLPRSSRPPRRRLTLLTVTALAGALTLSACAGGSSASSGTAGATTAAPTSAPTPGGDLRFALGASPQGVDPQQVGSNVSIYIARQLADSLTDQDPKTGEIVPWLASSWEVSPDLTQFTFHLRDDVTFSDGTALTAETVKKNFDSLTTDLAGVATLAGSYLAGYTGTTVVDEHTVTVAFAEPNAQFLQATSTVSLAIVSDATTTVPAPERLQGKVIGSGPFTLGSYTQDQGAAIVKRAGYNWASDAFDHQGEAYLDSVTFSIVPESGVRAGGLASDQFDAVGDVLPQDVPLVESGGGAILNRSNPGITFILHVNTSKAPLDDAAVRQAVQVAINRQELVDTVLSDKFLPATSVLAANTPGYKDLSDKLAFEPDKAAKILDEDGWVLAADGIREKDGQKLTFDVVYAPLFTGSQAVLELTQQQLRAVGIDLELRQQTPAEQSTTQKNGDYDTYYYNSTRAEGDILRTGFSSKFNNLNRRAADTVLDPLLESELSEPDAAKRADLLGQAQDIIVDEGYAIPIFELAQSIGVGKDVQGLGFEASSRLKFYDAWIQQ</sequence>
<feature type="region of interest" description="Disordered" evidence="5">
    <location>
        <begin position="39"/>
        <end position="58"/>
    </location>
</feature>
<accession>A0A1G6HGC9</accession>
<dbReference type="PANTHER" id="PTHR30290:SF10">
    <property type="entry name" value="PERIPLASMIC OLIGOPEPTIDE-BINDING PROTEIN-RELATED"/>
    <property type="match status" value="1"/>
</dbReference>
<evidence type="ECO:0000256" key="4">
    <source>
        <dbReference type="ARBA" id="ARBA00022729"/>
    </source>
</evidence>
<dbReference type="CDD" id="cd08492">
    <property type="entry name" value="PBP2_NikA_DppA_OppA_like_15"/>
    <property type="match status" value="1"/>
</dbReference>
<proteinExistence type="inferred from homology"/>
<evidence type="ECO:0000313" key="9">
    <source>
        <dbReference type="Proteomes" id="UP000199039"/>
    </source>
</evidence>
<dbReference type="EMBL" id="FMYH01000001">
    <property type="protein sequence ID" value="SDB92985.1"/>
    <property type="molecule type" value="Genomic_DNA"/>
</dbReference>
<dbReference type="Proteomes" id="UP000199039">
    <property type="component" value="Unassembled WGS sequence"/>
</dbReference>
<dbReference type="GO" id="GO:0042597">
    <property type="term" value="C:periplasmic space"/>
    <property type="evidence" value="ECO:0007669"/>
    <property type="project" value="UniProtKB-ARBA"/>
</dbReference>
<evidence type="ECO:0000313" key="8">
    <source>
        <dbReference type="EMBL" id="SDB92985.1"/>
    </source>
</evidence>